<dbReference type="SUPFAM" id="SSF53474">
    <property type="entry name" value="alpha/beta-Hydrolases"/>
    <property type="match status" value="1"/>
</dbReference>
<comment type="similarity">
    <text evidence="1">Belongs to the thioesterase family.</text>
</comment>
<feature type="domain" description="Thioesterase" evidence="2">
    <location>
        <begin position="18"/>
        <end position="239"/>
    </location>
</feature>
<dbReference type="PANTHER" id="PTHR11487:SF0">
    <property type="entry name" value="S-ACYL FATTY ACID SYNTHASE THIOESTERASE, MEDIUM CHAIN"/>
    <property type="match status" value="1"/>
</dbReference>
<protein>
    <submittedName>
        <fullName evidence="3">Thioesterase</fullName>
    </submittedName>
</protein>
<dbReference type="PANTHER" id="PTHR11487">
    <property type="entry name" value="THIOESTERASE"/>
    <property type="match status" value="1"/>
</dbReference>
<comment type="caution">
    <text evidence="3">The sequence shown here is derived from an EMBL/GenBank/DDBJ whole genome shotgun (WGS) entry which is preliminary data.</text>
</comment>
<dbReference type="InterPro" id="IPR001031">
    <property type="entry name" value="Thioesterase"/>
</dbReference>
<reference evidence="3 4" key="1">
    <citation type="submission" date="2019-06" db="EMBL/GenBank/DDBJ databases">
        <title>Genome sequence of Janthinobacterium lividum UCD_MED1.</title>
        <authorList>
            <person name="De Leon M.E."/>
            <person name="Jospin G."/>
        </authorList>
    </citation>
    <scope>NUCLEOTIDE SEQUENCE [LARGE SCALE GENOMIC DNA]</scope>
    <source>
        <strain evidence="3 4">UCD_MED1</strain>
    </source>
</reference>
<evidence type="ECO:0000313" key="4">
    <source>
        <dbReference type="Proteomes" id="UP000305681"/>
    </source>
</evidence>
<evidence type="ECO:0000256" key="1">
    <source>
        <dbReference type="ARBA" id="ARBA00007169"/>
    </source>
</evidence>
<accession>A0A5C4NNL1</accession>
<dbReference type="RefSeq" id="WP_139090824.1">
    <property type="nucleotide sequence ID" value="NZ_VDGE01000004.1"/>
</dbReference>
<gene>
    <name evidence="3" type="ORF">FHI69_12650</name>
</gene>
<dbReference type="InterPro" id="IPR012223">
    <property type="entry name" value="TEII"/>
</dbReference>
<proteinExistence type="inferred from homology"/>
<sequence>MMATSWLVRSPCAAPRLRLFCFSYAGGSAGAYAQWQQRLGPHVEVCAVQLPGRGARMGEKPLTSLAQVASAVADVIARQGPLPYACFGHSLGALLAFEVARCSHRQRLPLPLHLFVSGSDAPAARSGLRQLHLLPDAQLIDALRQYNGTPAELLEHRELMALVLPAIRADFGLVETYAYQPWLRLPVPLTVLAGRDDEHVAGARLAEWGRETASDSRIAWFDGGHFFVNEQRAAVLDCVAATIEQLPVFALECGTERMAS</sequence>
<dbReference type="GO" id="GO:0008610">
    <property type="term" value="P:lipid biosynthetic process"/>
    <property type="evidence" value="ECO:0007669"/>
    <property type="project" value="TreeGrafter"/>
</dbReference>
<evidence type="ECO:0000259" key="2">
    <source>
        <dbReference type="Pfam" id="PF00975"/>
    </source>
</evidence>
<dbReference type="Pfam" id="PF00975">
    <property type="entry name" value="Thioesterase"/>
    <property type="match status" value="1"/>
</dbReference>
<dbReference type="Gene3D" id="3.40.50.1820">
    <property type="entry name" value="alpha/beta hydrolase"/>
    <property type="match status" value="1"/>
</dbReference>
<dbReference type="InterPro" id="IPR029058">
    <property type="entry name" value="AB_hydrolase_fold"/>
</dbReference>
<name>A0A5C4NNL1_9BURK</name>
<dbReference type="EMBL" id="VDGE01000004">
    <property type="protein sequence ID" value="TNC76431.1"/>
    <property type="molecule type" value="Genomic_DNA"/>
</dbReference>
<dbReference type="AlphaFoldDB" id="A0A5C4NNL1"/>
<evidence type="ECO:0000313" key="3">
    <source>
        <dbReference type="EMBL" id="TNC76431.1"/>
    </source>
</evidence>
<organism evidence="3 4">
    <name type="scientific">Janthinobacterium lividum</name>
    <dbReference type="NCBI Taxonomy" id="29581"/>
    <lineage>
        <taxon>Bacteria</taxon>
        <taxon>Pseudomonadati</taxon>
        <taxon>Pseudomonadota</taxon>
        <taxon>Betaproteobacteria</taxon>
        <taxon>Burkholderiales</taxon>
        <taxon>Oxalobacteraceae</taxon>
        <taxon>Janthinobacterium</taxon>
    </lineage>
</organism>
<dbReference type="Proteomes" id="UP000305681">
    <property type="component" value="Unassembled WGS sequence"/>
</dbReference>